<organism evidence="3 4">
    <name type="scientific">Ideonella paludis</name>
    <dbReference type="NCBI Taxonomy" id="1233411"/>
    <lineage>
        <taxon>Bacteria</taxon>
        <taxon>Pseudomonadati</taxon>
        <taxon>Pseudomonadota</taxon>
        <taxon>Betaproteobacteria</taxon>
        <taxon>Burkholderiales</taxon>
        <taxon>Sphaerotilaceae</taxon>
        <taxon>Ideonella</taxon>
    </lineage>
</organism>
<evidence type="ECO:0000256" key="2">
    <source>
        <dbReference type="ARBA" id="ARBA00023235"/>
    </source>
</evidence>
<protein>
    <submittedName>
        <fullName evidence="3">Aspartate/glutamate racemase family protein</fullName>
    </submittedName>
</protein>
<dbReference type="Gene3D" id="3.40.50.1860">
    <property type="match status" value="2"/>
</dbReference>
<dbReference type="InterPro" id="IPR001920">
    <property type="entry name" value="Asp/Glu_race"/>
</dbReference>
<keyword evidence="2" id="KW-0413">Isomerase</keyword>
<dbReference type="PANTHER" id="PTHR21198:SF7">
    <property type="entry name" value="ASPARTATE-GLUTAMATE RACEMASE FAMILY"/>
    <property type="match status" value="1"/>
</dbReference>
<dbReference type="PROSITE" id="PS00924">
    <property type="entry name" value="ASP_GLU_RACEMASE_2"/>
    <property type="match status" value="1"/>
</dbReference>
<gene>
    <name evidence="3" type="ORF">KAK11_19290</name>
</gene>
<dbReference type="PANTHER" id="PTHR21198">
    <property type="entry name" value="GLUTAMATE RACEMASE"/>
    <property type="match status" value="1"/>
</dbReference>
<name>A0ABS5E237_9BURK</name>
<sequence length="235" mass="25793">MKRLGVLGGMSWESTCVYYRLINQGVAQREGGLASAPLQLHSVNFAEVAELQREARWEDAGKLLGQAAAGLERAGAQGLLIATNTMHKVAPIIQQYSHLPLLHIGDATGRALHAAGRRRVGLLGTRFTMEDAFLRQHLEQHFELRCEVPDAADRDEVHRIIFEELCQGRLVDASRQRYRQVISQLADRGCDAVVLACTEISLLIDPAAGAWPVPLFDTTALHAQAAVDWITGDTP</sequence>
<proteinExistence type="inferred from homology"/>
<dbReference type="EMBL" id="JAGQDG010000008">
    <property type="protein sequence ID" value="MBQ0937479.1"/>
    <property type="molecule type" value="Genomic_DNA"/>
</dbReference>
<keyword evidence="4" id="KW-1185">Reference proteome</keyword>
<evidence type="ECO:0000313" key="3">
    <source>
        <dbReference type="EMBL" id="MBQ0937479.1"/>
    </source>
</evidence>
<evidence type="ECO:0000256" key="1">
    <source>
        <dbReference type="ARBA" id="ARBA00007847"/>
    </source>
</evidence>
<dbReference type="SUPFAM" id="SSF53681">
    <property type="entry name" value="Aspartate/glutamate racemase"/>
    <property type="match status" value="2"/>
</dbReference>
<dbReference type="NCBIfam" id="TIGR00035">
    <property type="entry name" value="asp_race"/>
    <property type="match status" value="1"/>
</dbReference>
<accession>A0ABS5E237</accession>
<comment type="similarity">
    <text evidence="1">Belongs to the aspartate/glutamate racemases family.</text>
</comment>
<comment type="caution">
    <text evidence="3">The sequence shown here is derived from an EMBL/GenBank/DDBJ whole genome shotgun (WGS) entry which is preliminary data.</text>
</comment>
<dbReference type="RefSeq" id="WP_210811028.1">
    <property type="nucleotide sequence ID" value="NZ_JAGQDG010000008.1"/>
</dbReference>
<dbReference type="Proteomes" id="UP000672097">
    <property type="component" value="Unassembled WGS sequence"/>
</dbReference>
<dbReference type="InterPro" id="IPR004380">
    <property type="entry name" value="Asp_race"/>
</dbReference>
<dbReference type="Pfam" id="PF01177">
    <property type="entry name" value="Asp_Glu_race"/>
    <property type="match status" value="1"/>
</dbReference>
<evidence type="ECO:0000313" key="4">
    <source>
        <dbReference type="Proteomes" id="UP000672097"/>
    </source>
</evidence>
<dbReference type="InterPro" id="IPR015942">
    <property type="entry name" value="Asp/Glu/hydantoin_racemase"/>
</dbReference>
<reference evidence="3 4" key="1">
    <citation type="submission" date="2021-04" db="EMBL/GenBank/DDBJ databases">
        <title>The genome sequence of type strain Ideonella paludis KCTC 32238.</title>
        <authorList>
            <person name="Liu Y."/>
        </authorList>
    </citation>
    <scope>NUCLEOTIDE SEQUENCE [LARGE SCALE GENOMIC DNA]</scope>
    <source>
        <strain evidence="3 4">KCTC 32238</strain>
    </source>
</reference>
<dbReference type="InterPro" id="IPR033134">
    <property type="entry name" value="Asp/Glu_racemase_AS_2"/>
</dbReference>